<protein>
    <submittedName>
        <fullName evidence="2">Uncharacterized protein</fullName>
    </submittedName>
</protein>
<evidence type="ECO:0000313" key="2">
    <source>
        <dbReference type="EMBL" id="NMH26928.1"/>
    </source>
</evidence>
<evidence type="ECO:0000256" key="1">
    <source>
        <dbReference type="SAM" id="Phobius"/>
    </source>
</evidence>
<organism evidence="2 3">
    <name type="scientific">Flavobacterium silvaticum</name>
    <dbReference type="NCBI Taxonomy" id="1852020"/>
    <lineage>
        <taxon>Bacteria</taxon>
        <taxon>Pseudomonadati</taxon>
        <taxon>Bacteroidota</taxon>
        <taxon>Flavobacteriia</taxon>
        <taxon>Flavobacteriales</taxon>
        <taxon>Flavobacteriaceae</taxon>
        <taxon>Flavobacterium</taxon>
    </lineage>
</organism>
<accession>A0A972FJH9</accession>
<keyword evidence="1" id="KW-0472">Membrane</keyword>
<reference evidence="2" key="1">
    <citation type="submission" date="2020-02" db="EMBL/GenBank/DDBJ databases">
        <title>Flavobacterium sp. genome.</title>
        <authorList>
            <person name="Jung H.S."/>
            <person name="Baek J.H."/>
            <person name="Jeon C.O."/>
        </authorList>
    </citation>
    <scope>NUCLEOTIDE SEQUENCE</scope>
    <source>
        <strain evidence="2">SE-s28</strain>
    </source>
</reference>
<comment type="caution">
    <text evidence="2">The sequence shown here is derived from an EMBL/GenBank/DDBJ whole genome shotgun (WGS) entry which is preliminary data.</text>
</comment>
<sequence>MINWTLIVAVVVAVVFLVAYIIWRNDKDRKKLEQDWSREEVYAEDIEGVSDDEKSRP</sequence>
<feature type="transmembrane region" description="Helical" evidence="1">
    <location>
        <begin position="6"/>
        <end position="23"/>
    </location>
</feature>
<name>A0A972FJH9_9FLAO</name>
<dbReference type="Proteomes" id="UP000712080">
    <property type="component" value="Unassembled WGS sequence"/>
</dbReference>
<proteinExistence type="predicted"/>
<dbReference type="AlphaFoldDB" id="A0A972FJH9"/>
<keyword evidence="3" id="KW-1185">Reference proteome</keyword>
<dbReference type="EMBL" id="JAAMPU010000097">
    <property type="protein sequence ID" value="NMH26928.1"/>
    <property type="molecule type" value="Genomic_DNA"/>
</dbReference>
<keyword evidence="1" id="KW-0812">Transmembrane</keyword>
<dbReference type="RefSeq" id="WP_169525935.1">
    <property type="nucleotide sequence ID" value="NZ_JAAMPU010000097.1"/>
</dbReference>
<gene>
    <name evidence="2" type="ORF">G6047_02690</name>
</gene>
<keyword evidence="1" id="KW-1133">Transmembrane helix</keyword>
<evidence type="ECO:0000313" key="3">
    <source>
        <dbReference type="Proteomes" id="UP000712080"/>
    </source>
</evidence>